<dbReference type="EMBL" id="QKZT01000002">
    <property type="protein sequence ID" value="PZX56667.1"/>
    <property type="molecule type" value="Genomic_DNA"/>
</dbReference>
<protein>
    <submittedName>
        <fullName evidence="2">REP element-mobilizing transposase RayT</fullName>
    </submittedName>
</protein>
<dbReference type="InterPro" id="IPR036515">
    <property type="entry name" value="Transposase_17_sf"/>
</dbReference>
<reference evidence="2 3" key="1">
    <citation type="submission" date="2018-06" db="EMBL/GenBank/DDBJ databases">
        <title>Genomic Encyclopedia of Archaeal and Bacterial Type Strains, Phase II (KMG-II): from individual species to whole genera.</title>
        <authorList>
            <person name="Goeker M."/>
        </authorList>
    </citation>
    <scope>NUCLEOTIDE SEQUENCE [LARGE SCALE GENOMIC DNA]</scope>
    <source>
        <strain evidence="2 3">DSM 19830</strain>
    </source>
</reference>
<dbReference type="OrthoDB" id="9797997at2"/>
<dbReference type="SUPFAM" id="SSF143422">
    <property type="entry name" value="Transposase IS200-like"/>
    <property type="match status" value="1"/>
</dbReference>
<feature type="domain" description="Transposase IS200-like" evidence="1">
    <location>
        <begin position="5"/>
        <end position="119"/>
    </location>
</feature>
<organism evidence="2 3">
    <name type="scientific">Algoriphagus chordae</name>
    <dbReference type="NCBI Taxonomy" id="237019"/>
    <lineage>
        <taxon>Bacteria</taxon>
        <taxon>Pseudomonadati</taxon>
        <taxon>Bacteroidota</taxon>
        <taxon>Cytophagia</taxon>
        <taxon>Cytophagales</taxon>
        <taxon>Cyclobacteriaceae</taxon>
        <taxon>Algoriphagus</taxon>
    </lineage>
</organism>
<dbReference type="Pfam" id="PF01797">
    <property type="entry name" value="Y1_Tnp"/>
    <property type="match status" value="1"/>
</dbReference>
<accession>A0A2W7RMC3</accession>
<dbReference type="SMART" id="SM01321">
    <property type="entry name" value="Y1_Tnp"/>
    <property type="match status" value="1"/>
</dbReference>
<dbReference type="PANTHER" id="PTHR33360">
    <property type="entry name" value="TRANSPOSASE FOR INSERTION SEQUENCE ELEMENT IS200"/>
    <property type="match status" value="1"/>
</dbReference>
<dbReference type="Gene3D" id="3.30.70.1290">
    <property type="entry name" value="Transposase IS200-like"/>
    <property type="match status" value="1"/>
</dbReference>
<evidence type="ECO:0000259" key="1">
    <source>
        <dbReference type="SMART" id="SM01321"/>
    </source>
</evidence>
<name>A0A2W7RMC3_9BACT</name>
<dbReference type="GO" id="GO:0004803">
    <property type="term" value="F:transposase activity"/>
    <property type="evidence" value="ECO:0007669"/>
    <property type="project" value="InterPro"/>
</dbReference>
<dbReference type="Proteomes" id="UP000248882">
    <property type="component" value="Unassembled WGS sequence"/>
</dbReference>
<evidence type="ECO:0000313" key="3">
    <source>
        <dbReference type="Proteomes" id="UP000248882"/>
    </source>
</evidence>
<gene>
    <name evidence="2" type="ORF">LV85_00598</name>
</gene>
<dbReference type="AlphaFoldDB" id="A0A2W7RMC3"/>
<dbReference type="NCBIfam" id="NF033573">
    <property type="entry name" value="transpos_IS200"/>
    <property type="match status" value="1"/>
</dbReference>
<dbReference type="GO" id="GO:0006313">
    <property type="term" value="P:DNA transposition"/>
    <property type="evidence" value="ECO:0007669"/>
    <property type="project" value="InterPro"/>
</dbReference>
<proteinExistence type="predicted"/>
<sequence length="154" mass="18161">MANTYTQLYVHIVFAVKFRNASIQKSWKERLHKYLTGIFQKNKHKMIQINSMPDHIHIFIGLNPDQSISSIVGNVKSESTKWIKREGFCSFPFAWQDGYGAFSHSRSQLSKVISYIVNQEAHHTKKNFLTEYRELLKAFEIDYNEAYIFKEMCE</sequence>
<keyword evidence="3" id="KW-1185">Reference proteome</keyword>
<dbReference type="PANTHER" id="PTHR33360:SF2">
    <property type="entry name" value="TRANSPOSASE FOR INSERTION SEQUENCE ELEMENT IS200"/>
    <property type="match status" value="1"/>
</dbReference>
<dbReference type="RefSeq" id="WP_111316690.1">
    <property type="nucleotide sequence ID" value="NZ_QKZT01000002.1"/>
</dbReference>
<dbReference type="GO" id="GO:0003677">
    <property type="term" value="F:DNA binding"/>
    <property type="evidence" value="ECO:0007669"/>
    <property type="project" value="InterPro"/>
</dbReference>
<dbReference type="InterPro" id="IPR002686">
    <property type="entry name" value="Transposase_17"/>
</dbReference>
<evidence type="ECO:0000313" key="2">
    <source>
        <dbReference type="EMBL" id="PZX56667.1"/>
    </source>
</evidence>
<comment type="caution">
    <text evidence="2">The sequence shown here is derived from an EMBL/GenBank/DDBJ whole genome shotgun (WGS) entry which is preliminary data.</text>
</comment>